<dbReference type="AlphaFoldDB" id="A0A0C9XGU7"/>
<name>A0A0C9XGU7_9AGAR</name>
<keyword evidence="2" id="KW-1185">Reference proteome</keyword>
<dbReference type="HOGENOM" id="CLU_956662_0_0_1"/>
<sequence length="291" mass="31473">MSPLPSPAFRFLDRLEGGAAKITATSPASRGDTESPEEFARLPYHALRRQGALLYILQTPPTPTPSSTHGSDIHGCLRQCPPAALNGTNSTPSRTATGLGTVDNDSHECLFASLVPFIILVAESSFNEILSSGGSVSIVAAFELPNPFTLLKVDVFDPKVASGSDALFLLRLDDPQEGLSEVQFIRLLAKCGGCKNILTKRSILHHECPPHPRMKDALESPPPAPAGLASQLLDAFMPGGEFGMSIEVFQENFVQCMDCHQFLTRRASSLHNCKLEQEFRELASTYGLKLI</sequence>
<organism evidence="1 2">
    <name type="scientific">Laccaria amethystina LaAM-08-1</name>
    <dbReference type="NCBI Taxonomy" id="1095629"/>
    <lineage>
        <taxon>Eukaryota</taxon>
        <taxon>Fungi</taxon>
        <taxon>Dikarya</taxon>
        <taxon>Basidiomycota</taxon>
        <taxon>Agaricomycotina</taxon>
        <taxon>Agaricomycetes</taxon>
        <taxon>Agaricomycetidae</taxon>
        <taxon>Agaricales</taxon>
        <taxon>Agaricineae</taxon>
        <taxon>Hydnangiaceae</taxon>
        <taxon>Laccaria</taxon>
    </lineage>
</organism>
<reference evidence="2" key="2">
    <citation type="submission" date="2015-01" db="EMBL/GenBank/DDBJ databases">
        <title>Evolutionary Origins and Diversification of the Mycorrhizal Mutualists.</title>
        <authorList>
            <consortium name="DOE Joint Genome Institute"/>
            <consortium name="Mycorrhizal Genomics Consortium"/>
            <person name="Kohler A."/>
            <person name="Kuo A."/>
            <person name="Nagy L.G."/>
            <person name="Floudas D."/>
            <person name="Copeland A."/>
            <person name="Barry K.W."/>
            <person name="Cichocki N."/>
            <person name="Veneault-Fourrey C."/>
            <person name="LaButti K."/>
            <person name="Lindquist E.A."/>
            <person name="Lipzen A."/>
            <person name="Lundell T."/>
            <person name="Morin E."/>
            <person name="Murat C."/>
            <person name="Riley R."/>
            <person name="Ohm R."/>
            <person name="Sun H."/>
            <person name="Tunlid A."/>
            <person name="Henrissat B."/>
            <person name="Grigoriev I.V."/>
            <person name="Hibbett D.S."/>
            <person name="Martin F."/>
        </authorList>
    </citation>
    <scope>NUCLEOTIDE SEQUENCE [LARGE SCALE GENOMIC DNA]</scope>
    <source>
        <strain evidence="2">LaAM-08-1</strain>
    </source>
</reference>
<accession>A0A0C9XGU7</accession>
<gene>
    <name evidence="1" type="ORF">K443DRAFT_10270</name>
</gene>
<evidence type="ECO:0000313" key="1">
    <source>
        <dbReference type="EMBL" id="KIJ96901.1"/>
    </source>
</evidence>
<protein>
    <submittedName>
        <fullName evidence="1">Uncharacterized protein</fullName>
    </submittedName>
</protein>
<dbReference type="Proteomes" id="UP000054477">
    <property type="component" value="Unassembled WGS sequence"/>
</dbReference>
<reference evidence="1 2" key="1">
    <citation type="submission" date="2014-04" db="EMBL/GenBank/DDBJ databases">
        <authorList>
            <consortium name="DOE Joint Genome Institute"/>
            <person name="Kuo A."/>
            <person name="Kohler A."/>
            <person name="Nagy L.G."/>
            <person name="Floudas D."/>
            <person name="Copeland A."/>
            <person name="Barry K.W."/>
            <person name="Cichocki N."/>
            <person name="Veneault-Fourrey C."/>
            <person name="LaButti K."/>
            <person name="Lindquist E.A."/>
            <person name="Lipzen A."/>
            <person name="Lundell T."/>
            <person name="Morin E."/>
            <person name="Murat C."/>
            <person name="Sun H."/>
            <person name="Tunlid A."/>
            <person name="Henrissat B."/>
            <person name="Grigoriev I.V."/>
            <person name="Hibbett D.S."/>
            <person name="Martin F."/>
            <person name="Nordberg H.P."/>
            <person name="Cantor M.N."/>
            <person name="Hua S.X."/>
        </authorList>
    </citation>
    <scope>NUCLEOTIDE SEQUENCE [LARGE SCALE GENOMIC DNA]</scope>
    <source>
        <strain evidence="1 2">LaAM-08-1</strain>
    </source>
</reference>
<dbReference type="EMBL" id="KN838707">
    <property type="protein sequence ID" value="KIJ96901.1"/>
    <property type="molecule type" value="Genomic_DNA"/>
</dbReference>
<evidence type="ECO:0000313" key="2">
    <source>
        <dbReference type="Proteomes" id="UP000054477"/>
    </source>
</evidence>
<proteinExistence type="predicted"/>